<dbReference type="EMBL" id="MN850633">
    <property type="protein sequence ID" value="QHR74076.1"/>
    <property type="molecule type" value="Genomic_DNA"/>
</dbReference>
<protein>
    <submittedName>
        <fullName evidence="1">Uncharacterized protein</fullName>
    </submittedName>
</protein>
<proteinExistence type="predicted"/>
<name>A0A6B9XAD2_9CAUD</name>
<reference evidence="2" key="1">
    <citation type="submission" date="2019-12" db="EMBL/GenBank/DDBJ databases">
        <authorList>
            <person name="Olsen N.S."/>
            <person name="Junco L.M.F."/>
            <person name="Kot W."/>
            <person name="Hansen L.H."/>
        </authorList>
    </citation>
    <scope>NUCLEOTIDE SEQUENCE [LARGE SCALE GENOMIC DNA]</scope>
</reference>
<evidence type="ECO:0000313" key="1">
    <source>
        <dbReference type="EMBL" id="QHR74076.1"/>
    </source>
</evidence>
<evidence type="ECO:0000313" key="2">
    <source>
        <dbReference type="Proteomes" id="UP000464117"/>
    </source>
</evidence>
<gene>
    <name evidence="1" type="ORF">allfine_122</name>
</gene>
<accession>A0A6B9XAD2</accession>
<keyword evidence="2" id="KW-1185">Reference proteome</keyword>
<organism evidence="1 2">
    <name type="scientific">Escherichia phage allfine</name>
    <dbReference type="NCBI Taxonomy" id="2696380"/>
    <lineage>
        <taxon>Viruses</taxon>
        <taxon>Duplodnaviria</taxon>
        <taxon>Heunggongvirae</taxon>
        <taxon>Uroviricota</taxon>
        <taxon>Caudoviricetes</taxon>
        <taxon>Andersonviridae</taxon>
        <taxon>Ounavirinae</taxon>
        <taxon>Felixounavirus</taxon>
        <taxon>Felixounavirus allfine</taxon>
    </lineage>
</organism>
<sequence>MVISSEVSVRTPIVEMGERQWQVIKKEFVPDVAKSLSHISTIKNVVETAFLK</sequence>
<dbReference type="Proteomes" id="UP000464117">
    <property type="component" value="Segment"/>
</dbReference>